<dbReference type="Pfam" id="PF20150">
    <property type="entry name" value="2EXR"/>
    <property type="match status" value="1"/>
</dbReference>
<gene>
    <name evidence="3" type="ORF">PGQ11_010168</name>
</gene>
<evidence type="ECO:0000256" key="1">
    <source>
        <dbReference type="SAM" id="MobiDB-lite"/>
    </source>
</evidence>
<evidence type="ECO:0000313" key="3">
    <source>
        <dbReference type="EMBL" id="KAK8859434.1"/>
    </source>
</evidence>
<dbReference type="InterPro" id="IPR045518">
    <property type="entry name" value="2EXR"/>
</dbReference>
<protein>
    <recommendedName>
        <fullName evidence="2">2EXR domain-containing protein</fullName>
    </recommendedName>
</protein>
<dbReference type="EMBL" id="JAPCWZ010000006">
    <property type="protein sequence ID" value="KAK8859434.1"/>
    <property type="molecule type" value="Genomic_DNA"/>
</dbReference>
<feature type="domain" description="2EXR" evidence="2">
    <location>
        <begin position="20"/>
        <end position="105"/>
    </location>
</feature>
<accession>A0ABR2I8V8</accession>
<evidence type="ECO:0000259" key="2">
    <source>
        <dbReference type="Pfam" id="PF20150"/>
    </source>
</evidence>
<keyword evidence="4" id="KW-1185">Reference proteome</keyword>
<evidence type="ECO:0000313" key="4">
    <source>
        <dbReference type="Proteomes" id="UP001390339"/>
    </source>
</evidence>
<proteinExistence type="predicted"/>
<name>A0ABR2I8V8_9PEZI</name>
<reference evidence="3 4" key="1">
    <citation type="journal article" date="2024" name="IMA Fungus">
        <title>Apiospora arundinis, a panoply of carbohydrate-active enzymes and secondary metabolites.</title>
        <authorList>
            <person name="Sorensen T."/>
            <person name="Petersen C."/>
            <person name="Muurmann A.T."/>
            <person name="Christiansen J.V."/>
            <person name="Brundto M.L."/>
            <person name="Overgaard C.K."/>
            <person name="Boysen A.T."/>
            <person name="Wollenberg R.D."/>
            <person name="Larsen T.O."/>
            <person name="Sorensen J.L."/>
            <person name="Nielsen K.L."/>
            <person name="Sondergaard T.E."/>
        </authorList>
    </citation>
    <scope>NUCLEOTIDE SEQUENCE [LARGE SCALE GENOMIC DNA]</scope>
    <source>
        <strain evidence="3 4">AAU 773</strain>
    </source>
</reference>
<feature type="region of interest" description="Disordered" evidence="1">
    <location>
        <begin position="277"/>
        <end position="302"/>
    </location>
</feature>
<organism evidence="3 4">
    <name type="scientific">Apiospora arundinis</name>
    <dbReference type="NCBI Taxonomy" id="335852"/>
    <lineage>
        <taxon>Eukaryota</taxon>
        <taxon>Fungi</taxon>
        <taxon>Dikarya</taxon>
        <taxon>Ascomycota</taxon>
        <taxon>Pezizomycotina</taxon>
        <taxon>Sordariomycetes</taxon>
        <taxon>Xylariomycetidae</taxon>
        <taxon>Amphisphaeriales</taxon>
        <taxon>Apiosporaceae</taxon>
        <taxon>Apiospora</taxon>
    </lineage>
</organism>
<comment type="caution">
    <text evidence="3">The sequence shown here is derived from an EMBL/GenBank/DDBJ whole genome shotgun (WGS) entry which is preliminary data.</text>
</comment>
<sequence>MATIVANTSHNRTTMATPDFHQFSRFPPEIRRAIWREAALTAYSDRRLVLGDRQHQLLTQMHNGQSGLKPSIHVTPRMKPSAIFLTNRESRQVARSIYNVRLHVYDTVADYDSFNGCEAPSYSNGDVRDVVYKGEVYISLVHDIFVTLDDRDLRDNPPEDWEELDTEYWMQYKITGRLSDDQIDSIERIMIVYWLGTSVADEDVGWPPDIKKAIIDNFDKRDDYNEFKEMFKGARSRWDLVDFYLPFYGDVDNILNLPTVTLLQVYLGHYRFSKPSLPSPIDPDNSDNRSSDSGYDSDDSNL</sequence>
<dbReference type="Proteomes" id="UP001390339">
    <property type="component" value="Unassembled WGS sequence"/>
</dbReference>